<dbReference type="Pfam" id="PF02945">
    <property type="entry name" value="Endonuclease_7"/>
    <property type="match status" value="1"/>
</dbReference>
<comment type="caution">
    <text evidence="1">The sequence shown here is derived from an EMBL/GenBank/DDBJ whole genome shotgun (WGS) entry which is preliminary data.</text>
</comment>
<evidence type="ECO:0000313" key="1">
    <source>
        <dbReference type="EMBL" id="MFD1052425.1"/>
    </source>
</evidence>
<keyword evidence="2" id="KW-1185">Reference proteome</keyword>
<dbReference type="SUPFAM" id="SSF54060">
    <property type="entry name" value="His-Me finger endonucleases"/>
    <property type="match status" value="1"/>
</dbReference>
<keyword evidence="1" id="KW-0378">Hydrolase</keyword>
<evidence type="ECO:0000313" key="2">
    <source>
        <dbReference type="Proteomes" id="UP001597045"/>
    </source>
</evidence>
<dbReference type="Proteomes" id="UP001597045">
    <property type="component" value="Unassembled WGS sequence"/>
</dbReference>
<dbReference type="GO" id="GO:0004519">
    <property type="term" value="F:endonuclease activity"/>
    <property type="evidence" value="ECO:0007669"/>
    <property type="project" value="UniProtKB-KW"/>
</dbReference>
<dbReference type="InterPro" id="IPR044925">
    <property type="entry name" value="His-Me_finger_sf"/>
</dbReference>
<dbReference type="InterPro" id="IPR038563">
    <property type="entry name" value="Endonuclease_7_sf"/>
</dbReference>
<reference evidence="2" key="1">
    <citation type="journal article" date="2019" name="Int. J. Syst. Evol. Microbiol.">
        <title>The Global Catalogue of Microorganisms (GCM) 10K type strain sequencing project: providing services to taxonomists for standard genome sequencing and annotation.</title>
        <authorList>
            <consortium name="The Broad Institute Genomics Platform"/>
            <consortium name="The Broad Institute Genome Sequencing Center for Infectious Disease"/>
            <person name="Wu L."/>
            <person name="Ma J."/>
        </authorList>
    </citation>
    <scope>NUCLEOTIDE SEQUENCE [LARGE SCALE GENOMIC DNA]</scope>
    <source>
        <strain evidence="2">JCM 31486</strain>
    </source>
</reference>
<dbReference type="EMBL" id="JBHTIS010004407">
    <property type="protein sequence ID" value="MFD1052425.1"/>
    <property type="molecule type" value="Genomic_DNA"/>
</dbReference>
<dbReference type="Gene3D" id="3.40.1800.10">
    <property type="entry name" value="His-Me finger endonucleases"/>
    <property type="match status" value="1"/>
</dbReference>
<feature type="non-terminal residue" evidence="1">
    <location>
        <position position="1"/>
    </location>
</feature>
<proteinExistence type="predicted"/>
<organism evidence="1 2">
    <name type="scientific">Kibdelosporangium lantanae</name>
    <dbReference type="NCBI Taxonomy" id="1497396"/>
    <lineage>
        <taxon>Bacteria</taxon>
        <taxon>Bacillati</taxon>
        <taxon>Actinomycetota</taxon>
        <taxon>Actinomycetes</taxon>
        <taxon>Pseudonocardiales</taxon>
        <taxon>Pseudonocardiaceae</taxon>
        <taxon>Kibdelosporangium</taxon>
    </lineage>
</organism>
<dbReference type="InterPro" id="IPR004211">
    <property type="entry name" value="Endonuclease_7"/>
</dbReference>
<name>A0ABW3MPA5_9PSEU</name>
<accession>A0ABW3MPA5</accession>
<keyword evidence="1" id="KW-0540">Nuclease</keyword>
<sequence>GRGKRLAVDHDHATGEVRGLLCKPCNRDVVTCVRCVTPGWTSGRWNLINRGPVCSTPYTHRRVANNRLLVCPQTR</sequence>
<gene>
    <name evidence="1" type="ORF">ACFQ1S_45990</name>
</gene>
<protein>
    <submittedName>
        <fullName evidence="1">Endonuclease domain-containing protein</fullName>
    </submittedName>
</protein>
<keyword evidence="1" id="KW-0255">Endonuclease</keyword>